<dbReference type="KEGG" id="fuv:JR347_05670"/>
<dbReference type="Proteomes" id="UP000662783">
    <property type="component" value="Chromosome"/>
</dbReference>
<dbReference type="InterPro" id="IPR050765">
    <property type="entry name" value="Riboflavin_Biosynth_HTPR"/>
</dbReference>
<evidence type="ECO:0000313" key="3">
    <source>
        <dbReference type="Proteomes" id="UP000662783"/>
    </source>
</evidence>
<dbReference type="Gene3D" id="3.40.430.10">
    <property type="entry name" value="Dihydrofolate Reductase, subunit A"/>
    <property type="match status" value="1"/>
</dbReference>
<dbReference type="PANTHER" id="PTHR38011:SF11">
    <property type="entry name" value="2,5-DIAMINO-6-RIBOSYLAMINO-4(3H)-PYRIMIDINONE 5'-PHOSPHATE REDUCTASE"/>
    <property type="match status" value="1"/>
</dbReference>
<accession>A0A974WIK5</accession>
<dbReference type="InterPro" id="IPR002734">
    <property type="entry name" value="RibDG_C"/>
</dbReference>
<dbReference type="InterPro" id="IPR024072">
    <property type="entry name" value="DHFR-like_dom_sf"/>
</dbReference>
<reference evidence="2" key="1">
    <citation type="submission" date="2021-02" db="EMBL/GenBank/DDBJ databases">
        <title>Fulvivirga sp. S481 isolated from sea water.</title>
        <authorList>
            <person name="Bae S.S."/>
            <person name="Baek K."/>
        </authorList>
    </citation>
    <scope>NUCLEOTIDE SEQUENCE</scope>
    <source>
        <strain evidence="2">S481</strain>
    </source>
</reference>
<dbReference type="SUPFAM" id="SSF53597">
    <property type="entry name" value="Dihydrofolate reductase-like"/>
    <property type="match status" value="1"/>
</dbReference>
<evidence type="ECO:0000259" key="1">
    <source>
        <dbReference type="Pfam" id="PF01872"/>
    </source>
</evidence>
<dbReference type="AlphaFoldDB" id="A0A974WIK5"/>
<proteinExistence type="predicted"/>
<dbReference type="RefSeq" id="WP_205723083.1">
    <property type="nucleotide sequence ID" value="NZ_CP070608.1"/>
</dbReference>
<dbReference type="Pfam" id="PF01872">
    <property type="entry name" value="RibD_C"/>
    <property type="match status" value="1"/>
</dbReference>
<protein>
    <submittedName>
        <fullName evidence="2">Dihydrofolate reductase</fullName>
    </submittedName>
</protein>
<keyword evidence="3" id="KW-1185">Reference proteome</keyword>
<organism evidence="2 3">
    <name type="scientific">Fulvivirga lutea</name>
    <dbReference type="NCBI Taxonomy" id="2810512"/>
    <lineage>
        <taxon>Bacteria</taxon>
        <taxon>Pseudomonadati</taxon>
        <taxon>Bacteroidota</taxon>
        <taxon>Cytophagia</taxon>
        <taxon>Cytophagales</taxon>
        <taxon>Fulvivirgaceae</taxon>
        <taxon>Fulvivirga</taxon>
    </lineage>
</organism>
<dbReference type="PANTHER" id="PTHR38011">
    <property type="entry name" value="DIHYDROFOLATE REDUCTASE FAMILY PROTEIN (AFU_ORTHOLOGUE AFUA_8G06820)"/>
    <property type="match status" value="1"/>
</dbReference>
<dbReference type="GO" id="GO:0008703">
    <property type="term" value="F:5-amino-6-(5-phosphoribosylamino)uracil reductase activity"/>
    <property type="evidence" value="ECO:0007669"/>
    <property type="project" value="InterPro"/>
</dbReference>
<feature type="domain" description="Bacterial bifunctional deaminase-reductase C-terminal" evidence="1">
    <location>
        <begin position="6"/>
        <end position="170"/>
    </location>
</feature>
<evidence type="ECO:0000313" key="2">
    <source>
        <dbReference type="EMBL" id="QSE98569.1"/>
    </source>
</evidence>
<dbReference type="EMBL" id="CP070608">
    <property type="protein sequence ID" value="QSE98569.1"/>
    <property type="molecule type" value="Genomic_DNA"/>
</dbReference>
<name>A0A974WIK5_9BACT</name>
<dbReference type="GO" id="GO:0009231">
    <property type="term" value="P:riboflavin biosynthetic process"/>
    <property type="evidence" value="ECO:0007669"/>
    <property type="project" value="InterPro"/>
</dbReference>
<gene>
    <name evidence="2" type="ORF">JR347_05670</name>
</gene>
<sequence>MNDVNVLLYISMSLDGYLAGENDDISWLDAMGKEGEDYSYAAFTKNIDKYLVGHTTYKVVKNLIGEFPQSKQYDCYVLSRSKSGKEDGVTFYNGDIPELIESLKKKGGKNIYCDGGGQVVHELMKHDLIDEYIISIIPTILGNGKRLFLGGTLPLNIELVSSKGYETGLVQNHYVRKR</sequence>